<sequence length="33" mass="3880">MDWEKRTVLLGSRNRVRWRRGYTGDCAQGDSPL</sequence>
<proteinExistence type="predicted"/>
<dbReference type="AlphaFoldDB" id="A0A382EM10"/>
<name>A0A382EM10_9ZZZZ</name>
<protein>
    <submittedName>
        <fullName evidence="1">Uncharacterized protein</fullName>
    </submittedName>
</protein>
<evidence type="ECO:0000313" key="1">
    <source>
        <dbReference type="EMBL" id="SVB50937.1"/>
    </source>
</evidence>
<dbReference type="EMBL" id="UINC01044882">
    <property type="protein sequence ID" value="SVB50937.1"/>
    <property type="molecule type" value="Genomic_DNA"/>
</dbReference>
<gene>
    <name evidence="1" type="ORF">METZ01_LOCUS203791</name>
</gene>
<reference evidence="1" key="1">
    <citation type="submission" date="2018-05" db="EMBL/GenBank/DDBJ databases">
        <authorList>
            <person name="Lanie J.A."/>
            <person name="Ng W.-L."/>
            <person name="Kazmierczak K.M."/>
            <person name="Andrzejewski T.M."/>
            <person name="Davidsen T.M."/>
            <person name="Wayne K.J."/>
            <person name="Tettelin H."/>
            <person name="Glass J.I."/>
            <person name="Rusch D."/>
            <person name="Podicherti R."/>
            <person name="Tsui H.-C.T."/>
            <person name="Winkler M.E."/>
        </authorList>
    </citation>
    <scope>NUCLEOTIDE SEQUENCE</scope>
</reference>
<organism evidence="1">
    <name type="scientific">marine metagenome</name>
    <dbReference type="NCBI Taxonomy" id="408172"/>
    <lineage>
        <taxon>unclassified sequences</taxon>
        <taxon>metagenomes</taxon>
        <taxon>ecological metagenomes</taxon>
    </lineage>
</organism>
<accession>A0A382EM10</accession>